<dbReference type="Pfam" id="PF00440">
    <property type="entry name" value="TetR_N"/>
    <property type="match status" value="1"/>
</dbReference>
<feature type="domain" description="HTH tetR-type" evidence="5">
    <location>
        <begin position="15"/>
        <end position="75"/>
    </location>
</feature>
<dbReference type="InterPro" id="IPR009057">
    <property type="entry name" value="Homeodomain-like_sf"/>
</dbReference>
<keyword evidence="3" id="KW-0804">Transcription</keyword>
<sequence>MQLETTPKRRGRPPAFDAEAALQKAMVTFWTHGYEGTSMSTLAEALGMNKASIYAAFGSKEELFHKAVARYVEGPASFVADSLKEPNAAKVIEKFLITAARALTDPAQPRGCMITLSSIVGSHESKHIKDALSNMRAGLEQSFYQRFKAARKEGDLSKKTDVAALAKLVVTVHQGMAIQAASGATEEELLGVARLFIEQMQRKK</sequence>
<evidence type="ECO:0000313" key="7">
    <source>
        <dbReference type="Proteomes" id="UP000245081"/>
    </source>
</evidence>
<dbReference type="OrthoDB" id="270177at2"/>
<evidence type="ECO:0000313" key="6">
    <source>
        <dbReference type="EMBL" id="GBG13593.1"/>
    </source>
</evidence>
<evidence type="ECO:0000256" key="4">
    <source>
        <dbReference type="PROSITE-ProRule" id="PRU00335"/>
    </source>
</evidence>
<keyword evidence="2 4" id="KW-0238">DNA-binding</keyword>
<dbReference type="Gene3D" id="1.10.10.60">
    <property type="entry name" value="Homeodomain-like"/>
    <property type="match status" value="1"/>
</dbReference>
<accession>A0A2R5F9J6</accession>
<evidence type="ECO:0000259" key="5">
    <source>
        <dbReference type="PROSITE" id="PS50977"/>
    </source>
</evidence>
<protein>
    <submittedName>
        <fullName evidence="6">TetR family transcriptional regulator</fullName>
    </submittedName>
</protein>
<dbReference type="Gene3D" id="1.10.357.10">
    <property type="entry name" value="Tetracycline Repressor, domain 2"/>
    <property type="match status" value="1"/>
</dbReference>
<proteinExistence type="predicted"/>
<dbReference type="SUPFAM" id="SSF48498">
    <property type="entry name" value="Tetracyclin repressor-like, C-terminal domain"/>
    <property type="match status" value="1"/>
</dbReference>
<dbReference type="EMBL" id="BDOQ01000003">
    <property type="protein sequence ID" value="GBG13593.1"/>
    <property type="molecule type" value="Genomic_DNA"/>
</dbReference>
<comment type="caution">
    <text evidence="6">The sequence shown here is derived from an EMBL/GenBank/DDBJ whole genome shotgun (WGS) entry which is preliminary data.</text>
</comment>
<feature type="DNA-binding region" description="H-T-H motif" evidence="4">
    <location>
        <begin position="38"/>
        <end position="57"/>
    </location>
</feature>
<dbReference type="Pfam" id="PF16925">
    <property type="entry name" value="TetR_C_13"/>
    <property type="match status" value="1"/>
</dbReference>
<evidence type="ECO:0000256" key="2">
    <source>
        <dbReference type="ARBA" id="ARBA00023125"/>
    </source>
</evidence>
<dbReference type="InterPro" id="IPR036271">
    <property type="entry name" value="Tet_transcr_reg_TetR-rel_C_sf"/>
</dbReference>
<gene>
    <name evidence="6" type="ORF">NMK_1144</name>
</gene>
<keyword evidence="1" id="KW-0805">Transcription regulation</keyword>
<dbReference type="InterPro" id="IPR001647">
    <property type="entry name" value="HTH_TetR"/>
</dbReference>
<evidence type="ECO:0000256" key="3">
    <source>
        <dbReference type="ARBA" id="ARBA00023163"/>
    </source>
</evidence>
<organism evidence="6 7">
    <name type="scientific">Novimethylophilus kurashikiensis</name>
    <dbReference type="NCBI Taxonomy" id="1825523"/>
    <lineage>
        <taxon>Bacteria</taxon>
        <taxon>Pseudomonadati</taxon>
        <taxon>Pseudomonadota</taxon>
        <taxon>Betaproteobacteria</taxon>
        <taxon>Nitrosomonadales</taxon>
        <taxon>Methylophilaceae</taxon>
        <taxon>Novimethylophilus</taxon>
    </lineage>
</organism>
<name>A0A2R5F9J6_9PROT</name>
<dbReference type="GO" id="GO:0003677">
    <property type="term" value="F:DNA binding"/>
    <property type="evidence" value="ECO:0007669"/>
    <property type="project" value="UniProtKB-UniRule"/>
</dbReference>
<dbReference type="SUPFAM" id="SSF46689">
    <property type="entry name" value="Homeodomain-like"/>
    <property type="match status" value="1"/>
</dbReference>
<dbReference type="AlphaFoldDB" id="A0A2R5F9J6"/>
<dbReference type="InterPro" id="IPR011075">
    <property type="entry name" value="TetR_C"/>
</dbReference>
<reference evidence="6 7" key="1">
    <citation type="journal article" date="2018" name="Environ. Microbiol.">
        <title>Isolation and genomic characterization of Novimethylophilus kurashikiensis gen. nov. sp. nov., a new lanthanide-dependent methylotrophic species of Methylophilaceae.</title>
        <authorList>
            <person name="Lv H."/>
            <person name="Sahin N."/>
            <person name="Tani A."/>
        </authorList>
    </citation>
    <scope>NUCLEOTIDE SEQUENCE [LARGE SCALE GENOMIC DNA]</scope>
    <source>
        <strain evidence="6 7">La2-4</strain>
    </source>
</reference>
<dbReference type="RefSeq" id="WP_109014779.1">
    <property type="nucleotide sequence ID" value="NZ_BDOQ01000003.1"/>
</dbReference>
<keyword evidence="7" id="KW-1185">Reference proteome</keyword>
<dbReference type="PANTHER" id="PTHR47506:SF1">
    <property type="entry name" value="HTH-TYPE TRANSCRIPTIONAL REGULATOR YJDC"/>
    <property type="match status" value="1"/>
</dbReference>
<evidence type="ECO:0000256" key="1">
    <source>
        <dbReference type="ARBA" id="ARBA00023015"/>
    </source>
</evidence>
<dbReference type="PROSITE" id="PS50977">
    <property type="entry name" value="HTH_TETR_2"/>
    <property type="match status" value="1"/>
</dbReference>
<dbReference type="Proteomes" id="UP000245081">
    <property type="component" value="Unassembled WGS sequence"/>
</dbReference>
<dbReference type="PANTHER" id="PTHR47506">
    <property type="entry name" value="TRANSCRIPTIONAL REGULATORY PROTEIN"/>
    <property type="match status" value="1"/>
</dbReference>